<organism evidence="1 2">
    <name type="scientific">Apiospora rasikravindrae</name>
    <dbReference type="NCBI Taxonomy" id="990691"/>
    <lineage>
        <taxon>Eukaryota</taxon>
        <taxon>Fungi</taxon>
        <taxon>Dikarya</taxon>
        <taxon>Ascomycota</taxon>
        <taxon>Pezizomycotina</taxon>
        <taxon>Sordariomycetes</taxon>
        <taxon>Xylariomycetidae</taxon>
        <taxon>Amphisphaeriales</taxon>
        <taxon>Apiosporaceae</taxon>
        <taxon>Apiospora</taxon>
    </lineage>
</organism>
<sequence length="192" mass="21782">MTNRLTEIQAEAKPKDQAFIEKELAMAKHYIRVAQGKCAQWAPGDRTQHQKPPVNGGKPTQVITITVPNWEEMFKKIYPKVNGKVDKTQPFTQVTQEHQQQLRDVVTNFPGEPGSETNERLHVDVIEAMEHATNYLGSYADGCVAPPRIARRRSKQLTPSVAKKTVSRKHHRADFQRHLRQLLLSVQDVGSV</sequence>
<evidence type="ECO:0000313" key="1">
    <source>
        <dbReference type="EMBL" id="KAK8044969.1"/>
    </source>
</evidence>
<protein>
    <submittedName>
        <fullName evidence="1">Uncharacterized protein</fullName>
    </submittedName>
</protein>
<reference evidence="1 2" key="1">
    <citation type="submission" date="2023-01" db="EMBL/GenBank/DDBJ databases">
        <title>Analysis of 21 Apiospora genomes using comparative genomics revels a genus with tremendous synthesis potential of carbohydrate active enzymes and secondary metabolites.</title>
        <authorList>
            <person name="Sorensen T."/>
        </authorList>
    </citation>
    <scope>NUCLEOTIDE SEQUENCE [LARGE SCALE GENOMIC DNA]</scope>
    <source>
        <strain evidence="1 2">CBS 33761</strain>
    </source>
</reference>
<evidence type="ECO:0000313" key="2">
    <source>
        <dbReference type="Proteomes" id="UP001444661"/>
    </source>
</evidence>
<gene>
    <name evidence="1" type="ORF">PG993_004993</name>
</gene>
<accession>A0ABR1TED0</accession>
<keyword evidence="2" id="KW-1185">Reference proteome</keyword>
<dbReference type="Proteomes" id="UP001444661">
    <property type="component" value="Unassembled WGS sequence"/>
</dbReference>
<name>A0ABR1TED0_9PEZI</name>
<comment type="caution">
    <text evidence="1">The sequence shown here is derived from an EMBL/GenBank/DDBJ whole genome shotgun (WGS) entry which is preliminary data.</text>
</comment>
<proteinExistence type="predicted"/>
<dbReference type="EMBL" id="JAQQWK010000003">
    <property type="protein sequence ID" value="KAK8044969.1"/>
    <property type="molecule type" value="Genomic_DNA"/>
</dbReference>